<reference evidence="3" key="1">
    <citation type="submission" date="2023-06" db="EMBL/GenBank/DDBJ databases">
        <title>Survivors Of The Sea: Transcriptome response of Skeletonema marinoi to long-term dormancy.</title>
        <authorList>
            <person name="Pinder M.I.M."/>
            <person name="Kourtchenko O."/>
            <person name="Robertson E.K."/>
            <person name="Larsson T."/>
            <person name="Maumus F."/>
            <person name="Osuna-Cruz C.M."/>
            <person name="Vancaester E."/>
            <person name="Stenow R."/>
            <person name="Vandepoele K."/>
            <person name="Ploug H."/>
            <person name="Bruchert V."/>
            <person name="Godhe A."/>
            <person name="Topel M."/>
        </authorList>
    </citation>
    <scope>NUCLEOTIDE SEQUENCE</scope>
    <source>
        <strain evidence="3">R05AC</strain>
    </source>
</reference>
<feature type="coiled-coil region" evidence="1">
    <location>
        <begin position="930"/>
        <end position="1016"/>
    </location>
</feature>
<comment type="caution">
    <text evidence="3">The sequence shown here is derived from an EMBL/GenBank/DDBJ whole genome shotgun (WGS) entry which is preliminary data.</text>
</comment>
<feature type="compositionally biased region" description="Basic and acidic residues" evidence="2">
    <location>
        <begin position="69"/>
        <end position="93"/>
    </location>
</feature>
<dbReference type="AlphaFoldDB" id="A0AAD8YG88"/>
<organism evidence="3 4">
    <name type="scientific">Skeletonema marinoi</name>
    <dbReference type="NCBI Taxonomy" id="267567"/>
    <lineage>
        <taxon>Eukaryota</taxon>
        <taxon>Sar</taxon>
        <taxon>Stramenopiles</taxon>
        <taxon>Ochrophyta</taxon>
        <taxon>Bacillariophyta</taxon>
        <taxon>Coscinodiscophyceae</taxon>
        <taxon>Thalassiosirophycidae</taxon>
        <taxon>Thalassiosirales</taxon>
        <taxon>Skeletonemataceae</taxon>
        <taxon>Skeletonema</taxon>
        <taxon>Skeletonema marinoi-dohrnii complex</taxon>
    </lineage>
</organism>
<feature type="compositionally biased region" description="Low complexity" evidence="2">
    <location>
        <begin position="39"/>
        <end position="52"/>
    </location>
</feature>
<evidence type="ECO:0000256" key="2">
    <source>
        <dbReference type="SAM" id="MobiDB-lite"/>
    </source>
</evidence>
<feature type="region of interest" description="Disordered" evidence="2">
    <location>
        <begin position="336"/>
        <end position="369"/>
    </location>
</feature>
<protein>
    <submittedName>
        <fullName evidence="3">Uncharacterized protein</fullName>
    </submittedName>
</protein>
<dbReference type="EMBL" id="JATAAI010000006">
    <property type="protein sequence ID" value="KAK1744895.1"/>
    <property type="molecule type" value="Genomic_DNA"/>
</dbReference>
<dbReference type="Proteomes" id="UP001224775">
    <property type="component" value="Unassembled WGS sequence"/>
</dbReference>
<feature type="coiled-coil region" evidence="1">
    <location>
        <begin position="524"/>
        <end position="666"/>
    </location>
</feature>
<evidence type="ECO:0000313" key="4">
    <source>
        <dbReference type="Proteomes" id="UP001224775"/>
    </source>
</evidence>
<evidence type="ECO:0000256" key="1">
    <source>
        <dbReference type="SAM" id="Coils"/>
    </source>
</evidence>
<sequence length="1022" mass="117591">MNSLELLRQTEFFEDDSENLHYNGGRPSRDFSSPKQSHRPVSSFPRSRSVDVPLRDSDGGDSFVSRKSPRSDRSWSTEKKRVETGRDLGNDAGSDKLAMKVKILEGENERLQTVISVLREDSVNDTRKLKEDLHEAKAYEVELKTELLTVTAEGERNKRSLAAATERRESETASLFERIRSAEERRESETASLSEKLRSAEEREKALQDKIGSLERAIAGEGGLELLLQESNAENKKLQDTILLLDSELDGLRDVIDKTKQDNDEIKASLELALEEKQQVSTKLCDSETAQSNALQEQVGTQKLLEESRDENIETKWSLKDALDETHRLRSELSDTEIAHSQTKEAKDAMEKQVKAGKEESHKLRRDLKQATQENIAIKQQLSEEKTKAEKVRMGLEKKFTHYEKEINNLHIQSIEAEKIAEEQLLKEREVFTYEKETMYITLRAMEKEKEECSSELQRLSNELAKSSSQDVKTTAELKVSFDKHEKTKLELTKAHDEVANLSTKLTHTSDELKECTTKLSLSISEAEATQKQLEKAKEMMDQKDNSIQELMEMTITLKKKIDELSVQAGDYKSKIVQYETQLKKADATVNASDNKSKMLNEEISSLQMELSRLTEILDLEKNDKEGMQQRSNSVSERNGELILANRNLEQKLEHAEKESRSHKEELTSALTSLDEMMKYIETAREEHDDIIQSLEDDLSKALDVKHATENKMNELVEEMKTEYDATKEKLIKQTESSLAAYRKQTESSLAEYRRKIVELETSIQEKASEATSLQQKIHMLEAEIDQLRNKEAVERKSNSSKHREEYEEKLEEEKITRARLEETVEKLRVTERENAELKESLAEARMRVCHDVEHKEQGEKIARLHATLQEKAAEATTLQDKIKALQAEVENLSLTLTDEKESNESEWARQRQEYEIKMEEEKQLTVAKLRAAEEGNAELEKTLEELRRKENQLNELKETLQQKTKNEIQMRGELAHKKQQMTIAESNEKHLQEHVTSLEAQIDKLISDYESKLEEMSESSL</sequence>
<accession>A0AAD8YG88</accession>
<name>A0AAD8YG88_9STRA</name>
<feature type="coiled-coil region" evidence="1">
    <location>
        <begin position="443"/>
        <end position="470"/>
    </location>
</feature>
<feature type="coiled-coil region" evidence="1">
    <location>
        <begin position="692"/>
        <end position="903"/>
    </location>
</feature>
<feature type="region of interest" description="Disordered" evidence="2">
    <location>
        <begin position="15"/>
        <end position="93"/>
    </location>
</feature>
<keyword evidence="1" id="KW-0175">Coiled coil</keyword>
<proteinExistence type="predicted"/>
<keyword evidence="4" id="KW-1185">Reference proteome</keyword>
<dbReference type="Gene3D" id="1.10.287.1490">
    <property type="match status" value="1"/>
</dbReference>
<feature type="compositionally biased region" description="Basic and acidic residues" evidence="2">
    <location>
        <begin position="342"/>
        <end position="362"/>
    </location>
</feature>
<feature type="coiled-coil region" evidence="1">
    <location>
        <begin position="190"/>
        <end position="276"/>
    </location>
</feature>
<gene>
    <name evidence="3" type="ORF">QTG54_004186</name>
</gene>
<evidence type="ECO:0000313" key="3">
    <source>
        <dbReference type="EMBL" id="KAK1744895.1"/>
    </source>
</evidence>